<dbReference type="SUPFAM" id="SSF55811">
    <property type="entry name" value="Nudix"/>
    <property type="match status" value="1"/>
</dbReference>
<evidence type="ECO:0000256" key="3">
    <source>
        <dbReference type="ARBA" id="ARBA00009595"/>
    </source>
</evidence>
<keyword evidence="6" id="KW-0460">Magnesium</keyword>
<evidence type="ECO:0000259" key="8">
    <source>
        <dbReference type="PROSITE" id="PS51462"/>
    </source>
</evidence>
<dbReference type="InterPro" id="IPR000086">
    <property type="entry name" value="NUDIX_hydrolase_dom"/>
</dbReference>
<evidence type="ECO:0000256" key="1">
    <source>
        <dbReference type="ARBA" id="ARBA00001946"/>
    </source>
</evidence>
<dbReference type="GO" id="GO:0046872">
    <property type="term" value="F:metal ion binding"/>
    <property type="evidence" value="ECO:0007669"/>
    <property type="project" value="UniProtKB-KW"/>
</dbReference>
<dbReference type="GO" id="GO:0035529">
    <property type="term" value="F:NADH pyrophosphatase activity"/>
    <property type="evidence" value="ECO:0007669"/>
    <property type="project" value="TreeGrafter"/>
</dbReference>
<dbReference type="GO" id="GO:0005829">
    <property type="term" value="C:cytosol"/>
    <property type="evidence" value="ECO:0007669"/>
    <property type="project" value="TreeGrafter"/>
</dbReference>
<comment type="caution">
    <text evidence="9">The sequence shown here is derived from an EMBL/GenBank/DDBJ whole genome shotgun (WGS) entry which is preliminary data.</text>
</comment>
<dbReference type="PANTHER" id="PTHR42904:SF6">
    <property type="entry name" value="NAD-CAPPED RNA HYDROLASE NUDT12"/>
    <property type="match status" value="1"/>
</dbReference>
<dbReference type="PROSITE" id="PS51462">
    <property type="entry name" value="NUDIX"/>
    <property type="match status" value="1"/>
</dbReference>
<evidence type="ECO:0000313" key="10">
    <source>
        <dbReference type="Proteomes" id="UP000824175"/>
    </source>
</evidence>
<dbReference type="InterPro" id="IPR020084">
    <property type="entry name" value="NUDIX_hydrolase_CS"/>
</dbReference>
<dbReference type="AlphaFoldDB" id="A0A9D1HNF2"/>
<organism evidence="9 10">
    <name type="scientific">Candidatus Fimiplasma intestinipullorum</name>
    <dbReference type="NCBI Taxonomy" id="2840825"/>
    <lineage>
        <taxon>Bacteria</taxon>
        <taxon>Bacillati</taxon>
        <taxon>Bacillota</taxon>
        <taxon>Clostridia</taxon>
        <taxon>Eubacteriales</taxon>
        <taxon>Candidatus Fimiplasma</taxon>
    </lineage>
</organism>
<evidence type="ECO:0000256" key="6">
    <source>
        <dbReference type="ARBA" id="ARBA00022842"/>
    </source>
</evidence>
<dbReference type="PROSITE" id="PS00893">
    <property type="entry name" value="NUDIX_BOX"/>
    <property type="match status" value="1"/>
</dbReference>
<feature type="domain" description="Nudix hydrolase" evidence="8">
    <location>
        <begin position="35"/>
        <end position="158"/>
    </location>
</feature>
<comment type="similarity">
    <text evidence="3">Belongs to the Nudix hydrolase family. NudC subfamily.</text>
</comment>
<comment type="catalytic activity">
    <reaction evidence="7">
        <text>a 5'-end NAD(+)-phospho-ribonucleoside in mRNA + H2O = a 5'-end phospho-adenosine-phospho-ribonucleoside in mRNA + beta-nicotinamide D-ribonucleotide + 2 H(+)</text>
        <dbReference type="Rhea" id="RHEA:60876"/>
        <dbReference type="Rhea" id="RHEA-COMP:15698"/>
        <dbReference type="Rhea" id="RHEA-COMP:15719"/>
        <dbReference type="ChEBI" id="CHEBI:14649"/>
        <dbReference type="ChEBI" id="CHEBI:15377"/>
        <dbReference type="ChEBI" id="CHEBI:15378"/>
        <dbReference type="ChEBI" id="CHEBI:144029"/>
        <dbReference type="ChEBI" id="CHEBI:144051"/>
    </reaction>
    <physiologicalReaction direction="left-to-right" evidence="7">
        <dbReference type="Rhea" id="RHEA:60877"/>
    </physiologicalReaction>
</comment>
<dbReference type="GO" id="GO:0019677">
    <property type="term" value="P:NAD+ catabolic process"/>
    <property type="evidence" value="ECO:0007669"/>
    <property type="project" value="TreeGrafter"/>
</dbReference>
<dbReference type="GO" id="GO:0006742">
    <property type="term" value="P:NADP+ catabolic process"/>
    <property type="evidence" value="ECO:0007669"/>
    <property type="project" value="TreeGrafter"/>
</dbReference>
<dbReference type="Gene3D" id="3.90.79.10">
    <property type="entry name" value="Nucleoside Triphosphate Pyrophosphohydrolase"/>
    <property type="match status" value="1"/>
</dbReference>
<dbReference type="PANTHER" id="PTHR42904">
    <property type="entry name" value="NUDIX HYDROLASE, NUDC SUBFAMILY"/>
    <property type="match status" value="1"/>
</dbReference>
<evidence type="ECO:0000256" key="2">
    <source>
        <dbReference type="ARBA" id="ARBA00001947"/>
    </source>
</evidence>
<comment type="cofactor">
    <cofactor evidence="1">
        <name>Mg(2+)</name>
        <dbReference type="ChEBI" id="CHEBI:18420"/>
    </cofactor>
</comment>
<proteinExistence type="inferred from homology"/>
<evidence type="ECO:0000313" key="9">
    <source>
        <dbReference type="EMBL" id="HIU13623.1"/>
    </source>
</evidence>
<dbReference type="Pfam" id="PF00293">
    <property type="entry name" value="NUDIX"/>
    <property type="match status" value="1"/>
</dbReference>
<gene>
    <name evidence="9" type="ORF">IAD15_06085</name>
</gene>
<reference evidence="9" key="1">
    <citation type="submission" date="2020-10" db="EMBL/GenBank/DDBJ databases">
        <authorList>
            <person name="Gilroy R."/>
        </authorList>
    </citation>
    <scope>NUCLEOTIDE SEQUENCE</scope>
    <source>
        <strain evidence="9">CHK195-11698</strain>
    </source>
</reference>
<comment type="cofactor">
    <cofactor evidence="2">
        <name>Zn(2+)</name>
        <dbReference type="ChEBI" id="CHEBI:29105"/>
    </cofactor>
</comment>
<dbReference type="InterPro" id="IPR050241">
    <property type="entry name" value="NAD-cap_RNA_hydrolase_NudC"/>
</dbReference>
<keyword evidence="5" id="KW-0378">Hydrolase</keyword>
<name>A0A9D1HNF2_9FIRM</name>
<keyword evidence="4" id="KW-0479">Metal-binding</keyword>
<dbReference type="Proteomes" id="UP000824175">
    <property type="component" value="Unassembled WGS sequence"/>
</dbReference>
<reference evidence="9" key="2">
    <citation type="journal article" date="2021" name="PeerJ">
        <title>Extensive microbial diversity within the chicken gut microbiome revealed by metagenomics and culture.</title>
        <authorList>
            <person name="Gilroy R."/>
            <person name="Ravi A."/>
            <person name="Getino M."/>
            <person name="Pursley I."/>
            <person name="Horton D.L."/>
            <person name="Alikhan N.F."/>
            <person name="Baker D."/>
            <person name="Gharbi K."/>
            <person name="Hall N."/>
            <person name="Watson M."/>
            <person name="Adriaenssens E.M."/>
            <person name="Foster-Nyarko E."/>
            <person name="Jarju S."/>
            <person name="Secka A."/>
            <person name="Antonio M."/>
            <person name="Oren A."/>
            <person name="Chaudhuri R.R."/>
            <person name="La Ragione R."/>
            <person name="Hildebrand F."/>
            <person name="Pallen M.J."/>
        </authorList>
    </citation>
    <scope>NUCLEOTIDE SEQUENCE</scope>
    <source>
        <strain evidence="9">CHK195-11698</strain>
    </source>
</reference>
<evidence type="ECO:0000256" key="5">
    <source>
        <dbReference type="ARBA" id="ARBA00022801"/>
    </source>
</evidence>
<sequence length="179" mass="20674">MKYCVECGARLEMRTCGIDGMVPYCPRCKTFRFPMFNSAISAIIFNPTKDKILLIKQYGMSDYILVAGYINQMENAKETLVREIREETGLSVKGYVYNDNAYFARTNTLIHNYAVVAESENFRLTSEVDRAEWIPIDEVLHVIKPHSLAKAFVAQWLEKMKFPPENIFAAENVNEIRRD</sequence>
<dbReference type="EMBL" id="DVMJ01000052">
    <property type="protein sequence ID" value="HIU13623.1"/>
    <property type="molecule type" value="Genomic_DNA"/>
</dbReference>
<evidence type="ECO:0000256" key="7">
    <source>
        <dbReference type="ARBA" id="ARBA00023679"/>
    </source>
</evidence>
<protein>
    <submittedName>
        <fullName evidence="9">NUDIX domain-containing protein</fullName>
    </submittedName>
</protein>
<accession>A0A9D1HNF2</accession>
<evidence type="ECO:0000256" key="4">
    <source>
        <dbReference type="ARBA" id="ARBA00022723"/>
    </source>
</evidence>
<dbReference type="InterPro" id="IPR015797">
    <property type="entry name" value="NUDIX_hydrolase-like_dom_sf"/>
</dbReference>